<evidence type="ECO:0000256" key="2">
    <source>
        <dbReference type="ARBA" id="ARBA00007362"/>
    </source>
</evidence>
<feature type="transmembrane region" description="Helical" evidence="7">
    <location>
        <begin position="126"/>
        <end position="144"/>
    </location>
</feature>
<dbReference type="SUPFAM" id="SSF103481">
    <property type="entry name" value="Multidrug resistance efflux transporter EmrE"/>
    <property type="match status" value="2"/>
</dbReference>
<evidence type="ECO:0000256" key="4">
    <source>
        <dbReference type="ARBA" id="ARBA00022692"/>
    </source>
</evidence>
<keyword evidence="5 7" id="KW-1133">Transmembrane helix</keyword>
<dbReference type="InterPro" id="IPR037185">
    <property type="entry name" value="EmrE-like"/>
</dbReference>
<feature type="transmembrane region" description="Helical" evidence="7">
    <location>
        <begin position="32"/>
        <end position="56"/>
    </location>
</feature>
<feature type="transmembrane region" description="Helical" evidence="7">
    <location>
        <begin position="212"/>
        <end position="233"/>
    </location>
</feature>
<comment type="similarity">
    <text evidence="2">Belongs to the EamA transporter family.</text>
</comment>
<feature type="transmembrane region" description="Helical" evidence="7">
    <location>
        <begin position="271"/>
        <end position="288"/>
    </location>
</feature>
<proteinExistence type="inferred from homology"/>
<evidence type="ECO:0000256" key="3">
    <source>
        <dbReference type="ARBA" id="ARBA00022475"/>
    </source>
</evidence>
<keyword evidence="3" id="KW-1003">Cell membrane</keyword>
<accession>A0AA42DLF1</accession>
<keyword evidence="4 7" id="KW-0812">Transmembrane</keyword>
<dbReference type="Gene3D" id="1.10.3730.20">
    <property type="match status" value="1"/>
</dbReference>
<feature type="transmembrane region" description="Helical" evidence="7">
    <location>
        <begin position="71"/>
        <end position="90"/>
    </location>
</feature>
<evidence type="ECO:0000256" key="6">
    <source>
        <dbReference type="ARBA" id="ARBA00023136"/>
    </source>
</evidence>
<sequence length="292" mass="31478">MKNQKILGIISMALVALFWGLSFYSIQEIGTTIGPFTLATARFGIATLAFIVILFVSKQDKKIAKEDRKKVFINALIGIAIYYPLSMYAINLIPASAGSVLSAIQPIIIIILEAVVIKVAITKKNAIAVILSVVGALLTVGVIDGQGGSFVGYILMFISTCMWCGYTVLQQPLNEKYSPITLNVYQFAIGTLVMSPSFFLENNNWSAMTGVQWFNLIYLALVCSGLCFVLYNFALPRIGATTSSLFLNAGPIITAVLGVVLYGTYPTLTNGIGILLTVVGVTLATVDFKKKS</sequence>
<dbReference type="PANTHER" id="PTHR32322:SF18">
    <property type="entry name" value="S-ADENOSYLMETHIONINE_S-ADENOSYLHOMOCYSTEINE TRANSPORTER"/>
    <property type="match status" value="1"/>
</dbReference>
<evidence type="ECO:0000313" key="10">
    <source>
        <dbReference type="Proteomes" id="UP001169242"/>
    </source>
</evidence>
<name>A0AA42DLF1_9FIRM</name>
<feature type="transmembrane region" description="Helical" evidence="7">
    <location>
        <begin position="96"/>
        <end position="119"/>
    </location>
</feature>
<dbReference type="Proteomes" id="UP001169242">
    <property type="component" value="Unassembled WGS sequence"/>
</dbReference>
<protein>
    <submittedName>
        <fullName evidence="9">EamA family transporter</fullName>
    </submittedName>
</protein>
<feature type="domain" description="EamA" evidence="8">
    <location>
        <begin position="7"/>
        <end position="140"/>
    </location>
</feature>
<reference evidence="9" key="1">
    <citation type="journal article" date="2023" name="Int. J. Syst. Evol. Microbiol.">
        <title>&lt;i&gt;Holtiella tumoricola&lt;/i&gt; gen. nov. sp. nov., isolated from a human clinical sample.</title>
        <authorList>
            <person name="Allen-Vercoe E."/>
            <person name="Daigneault M.C."/>
            <person name="Vancuren S.J."/>
            <person name="Cochrane K."/>
            <person name="O'Neal L.L."/>
            <person name="Sankaranarayanan K."/>
            <person name="Lawson P.A."/>
        </authorList>
    </citation>
    <scope>NUCLEOTIDE SEQUENCE</scope>
    <source>
        <strain evidence="9">CC70A</strain>
    </source>
</reference>
<feature type="transmembrane region" description="Helical" evidence="7">
    <location>
        <begin position="150"/>
        <end position="169"/>
    </location>
</feature>
<evidence type="ECO:0000256" key="5">
    <source>
        <dbReference type="ARBA" id="ARBA00022989"/>
    </source>
</evidence>
<dbReference type="EMBL" id="JAQIFT010000021">
    <property type="protein sequence ID" value="MDA3730976.1"/>
    <property type="molecule type" value="Genomic_DNA"/>
</dbReference>
<dbReference type="GO" id="GO:0005886">
    <property type="term" value="C:plasma membrane"/>
    <property type="evidence" value="ECO:0007669"/>
    <property type="project" value="UniProtKB-SubCell"/>
</dbReference>
<feature type="transmembrane region" description="Helical" evidence="7">
    <location>
        <begin position="7"/>
        <end position="26"/>
    </location>
</feature>
<evidence type="ECO:0000256" key="1">
    <source>
        <dbReference type="ARBA" id="ARBA00004651"/>
    </source>
</evidence>
<keyword evidence="10" id="KW-1185">Reference proteome</keyword>
<dbReference type="InterPro" id="IPR000620">
    <property type="entry name" value="EamA_dom"/>
</dbReference>
<dbReference type="PANTHER" id="PTHR32322">
    <property type="entry name" value="INNER MEMBRANE TRANSPORTER"/>
    <property type="match status" value="1"/>
</dbReference>
<dbReference type="RefSeq" id="WP_271011449.1">
    <property type="nucleotide sequence ID" value="NZ_JAQIFT010000021.1"/>
</dbReference>
<comment type="subcellular location">
    <subcellularLocation>
        <location evidence="1">Cell membrane</location>
        <topology evidence="1">Multi-pass membrane protein</topology>
    </subcellularLocation>
</comment>
<feature type="transmembrane region" description="Helical" evidence="7">
    <location>
        <begin position="245"/>
        <end position="265"/>
    </location>
</feature>
<evidence type="ECO:0000313" key="9">
    <source>
        <dbReference type="EMBL" id="MDA3730976.1"/>
    </source>
</evidence>
<organism evidence="9 10">
    <name type="scientific">Holtiella tumoricola</name>
    <dbReference type="NCBI Taxonomy" id="3018743"/>
    <lineage>
        <taxon>Bacteria</taxon>
        <taxon>Bacillati</taxon>
        <taxon>Bacillota</taxon>
        <taxon>Clostridia</taxon>
        <taxon>Lachnospirales</taxon>
        <taxon>Cellulosilyticaceae</taxon>
        <taxon>Holtiella</taxon>
    </lineage>
</organism>
<comment type="caution">
    <text evidence="9">The sequence shown here is derived from an EMBL/GenBank/DDBJ whole genome shotgun (WGS) entry which is preliminary data.</text>
</comment>
<keyword evidence="6 7" id="KW-0472">Membrane</keyword>
<feature type="transmembrane region" description="Helical" evidence="7">
    <location>
        <begin position="181"/>
        <end position="200"/>
    </location>
</feature>
<evidence type="ECO:0000256" key="7">
    <source>
        <dbReference type="SAM" id="Phobius"/>
    </source>
</evidence>
<dbReference type="InterPro" id="IPR050638">
    <property type="entry name" value="AA-Vitamin_Transporters"/>
</dbReference>
<dbReference type="AlphaFoldDB" id="A0AA42DLF1"/>
<gene>
    <name evidence="9" type="ORF">PBV87_05620</name>
</gene>
<feature type="domain" description="EamA" evidence="8">
    <location>
        <begin position="152"/>
        <end position="285"/>
    </location>
</feature>
<evidence type="ECO:0000259" key="8">
    <source>
        <dbReference type="Pfam" id="PF00892"/>
    </source>
</evidence>
<dbReference type="Pfam" id="PF00892">
    <property type="entry name" value="EamA"/>
    <property type="match status" value="2"/>
</dbReference>